<dbReference type="PANTHER" id="PTHR32278:SF111">
    <property type="entry name" value="F-BOX PROTEIN PP2-B12-RELATED"/>
    <property type="match status" value="1"/>
</dbReference>
<name>A0A3S3NRR5_9MAGN</name>
<dbReference type="EMBL" id="QPKB01000013">
    <property type="protein sequence ID" value="RWR97349.1"/>
    <property type="molecule type" value="Genomic_DNA"/>
</dbReference>
<dbReference type="PANTHER" id="PTHR32278">
    <property type="entry name" value="F-BOX DOMAIN-CONTAINING PROTEIN"/>
    <property type="match status" value="1"/>
</dbReference>
<dbReference type="SUPFAM" id="SSF81383">
    <property type="entry name" value="F-box domain"/>
    <property type="match status" value="1"/>
</dbReference>
<dbReference type="Pfam" id="PF12937">
    <property type="entry name" value="F-box-like"/>
    <property type="match status" value="1"/>
</dbReference>
<dbReference type="Proteomes" id="UP000283530">
    <property type="component" value="Unassembled WGS sequence"/>
</dbReference>
<accession>A0A3S3NRR5</accession>
<dbReference type="OrthoDB" id="1918565at2759"/>
<dbReference type="InterPro" id="IPR036047">
    <property type="entry name" value="F-box-like_dom_sf"/>
</dbReference>
<reference evidence="2 3" key="1">
    <citation type="journal article" date="2019" name="Nat. Plants">
        <title>Stout camphor tree genome fills gaps in understanding of flowering plant genome evolution.</title>
        <authorList>
            <person name="Chaw S.M."/>
            <person name="Liu Y.C."/>
            <person name="Wu Y.W."/>
            <person name="Wang H.Y."/>
            <person name="Lin C.I."/>
            <person name="Wu C.S."/>
            <person name="Ke H.M."/>
            <person name="Chang L.Y."/>
            <person name="Hsu C.Y."/>
            <person name="Yang H.T."/>
            <person name="Sudianto E."/>
            <person name="Hsu M.H."/>
            <person name="Wu K.P."/>
            <person name="Wang L.N."/>
            <person name="Leebens-Mack J.H."/>
            <person name="Tsai I.J."/>
        </authorList>
    </citation>
    <scope>NUCLEOTIDE SEQUENCE [LARGE SCALE GENOMIC DNA]</scope>
    <source>
        <strain evidence="3">cv. Chaw 1501</strain>
        <tissue evidence="2">Young leaves</tissue>
    </source>
</reference>
<gene>
    <name evidence="2" type="ORF">CKAN_02677700</name>
</gene>
<evidence type="ECO:0000259" key="1">
    <source>
        <dbReference type="PROSITE" id="PS50181"/>
    </source>
</evidence>
<dbReference type="PROSITE" id="PS50181">
    <property type="entry name" value="FBOX"/>
    <property type="match status" value="1"/>
</dbReference>
<protein>
    <submittedName>
        <fullName evidence="2">Putative F-box protein PP2-B12</fullName>
    </submittedName>
</protein>
<dbReference type="SMART" id="SM00256">
    <property type="entry name" value="FBOX"/>
    <property type="match status" value="1"/>
</dbReference>
<dbReference type="CDD" id="cd22162">
    <property type="entry name" value="F-box_AtSKIP3-like"/>
    <property type="match status" value="1"/>
</dbReference>
<dbReference type="InterPro" id="IPR001810">
    <property type="entry name" value="F-box_dom"/>
</dbReference>
<feature type="domain" description="F-box" evidence="1">
    <location>
        <begin position="14"/>
        <end position="60"/>
    </location>
</feature>
<keyword evidence="3" id="KW-1185">Reference proteome</keyword>
<organism evidence="2 3">
    <name type="scientific">Cinnamomum micranthum f. kanehirae</name>
    <dbReference type="NCBI Taxonomy" id="337451"/>
    <lineage>
        <taxon>Eukaryota</taxon>
        <taxon>Viridiplantae</taxon>
        <taxon>Streptophyta</taxon>
        <taxon>Embryophyta</taxon>
        <taxon>Tracheophyta</taxon>
        <taxon>Spermatophyta</taxon>
        <taxon>Magnoliopsida</taxon>
        <taxon>Magnoliidae</taxon>
        <taxon>Laurales</taxon>
        <taxon>Lauraceae</taxon>
        <taxon>Cinnamomum</taxon>
    </lineage>
</organism>
<evidence type="ECO:0000313" key="2">
    <source>
        <dbReference type="EMBL" id="RWR97349.1"/>
    </source>
</evidence>
<comment type="caution">
    <text evidence="2">The sequence shown here is derived from an EMBL/GenBank/DDBJ whole genome shotgun (WGS) entry which is preliminary data.</text>
</comment>
<evidence type="ECO:0000313" key="3">
    <source>
        <dbReference type="Proteomes" id="UP000283530"/>
    </source>
</evidence>
<dbReference type="AlphaFoldDB" id="A0A3S3NRR5"/>
<dbReference type="Gene3D" id="1.20.1280.50">
    <property type="match status" value="1"/>
</dbReference>
<proteinExistence type="predicted"/>
<sequence length="157" mass="18093">MTRRGNREGEEEEDDLFSRLPEGCISNILSFTSPRDSCSLSAVSRLFHSASKCEHIWDRFVRSGCSGFLPLEEKLQQVSFSSKKDLFFLLCDPTIINDGKLVFNDDDDDDDDDEECVCFAEYFIGQNDWQEVLYVVGERASYYIWKTTTELATNFSF</sequence>